<dbReference type="Pfam" id="PF06477">
    <property type="entry name" value="DUF1091"/>
    <property type="match status" value="1"/>
</dbReference>
<protein>
    <submittedName>
        <fullName evidence="1">Uncharacterized protein</fullName>
    </submittedName>
</protein>
<dbReference type="PANTHER" id="PTHR20898:SF0">
    <property type="entry name" value="DAEDALUS ON 3-RELATED"/>
    <property type="match status" value="1"/>
</dbReference>
<evidence type="ECO:0000313" key="2">
    <source>
        <dbReference type="Proteomes" id="UP000095300"/>
    </source>
</evidence>
<proteinExistence type="predicted"/>
<accession>A0A1I8PAW9</accession>
<gene>
    <name evidence="1" type="primary">106088328</name>
</gene>
<dbReference type="VEuPathDB" id="VectorBase:SCAU006415"/>
<name>A0A1I8PAW9_STOCA</name>
<dbReference type="EnsemblMetazoa" id="SCAU006415-RA">
    <property type="protein sequence ID" value="SCAU006415-PA"/>
    <property type="gene ID" value="SCAU006415"/>
</dbReference>
<dbReference type="AlphaFoldDB" id="A0A1I8PAW9"/>
<evidence type="ECO:0000313" key="1">
    <source>
        <dbReference type="EnsemblMetazoa" id="SCAU006415-PA"/>
    </source>
</evidence>
<dbReference type="PANTHER" id="PTHR20898">
    <property type="entry name" value="DAEDALUS ON 3-RELATED-RELATED"/>
    <property type="match status" value="1"/>
</dbReference>
<reference evidence="1" key="1">
    <citation type="submission" date="2020-05" db="UniProtKB">
        <authorList>
            <consortium name="EnsemblMetazoa"/>
        </authorList>
    </citation>
    <scope>IDENTIFICATION</scope>
    <source>
        <strain evidence="1">USDA</strain>
    </source>
</reference>
<dbReference type="Proteomes" id="UP000095300">
    <property type="component" value="Unassembled WGS sequence"/>
</dbReference>
<organism evidence="1 2">
    <name type="scientific">Stomoxys calcitrans</name>
    <name type="common">Stable fly</name>
    <name type="synonym">Conops calcitrans</name>
    <dbReference type="NCBI Taxonomy" id="35570"/>
    <lineage>
        <taxon>Eukaryota</taxon>
        <taxon>Metazoa</taxon>
        <taxon>Ecdysozoa</taxon>
        <taxon>Arthropoda</taxon>
        <taxon>Hexapoda</taxon>
        <taxon>Insecta</taxon>
        <taxon>Pterygota</taxon>
        <taxon>Neoptera</taxon>
        <taxon>Endopterygota</taxon>
        <taxon>Diptera</taxon>
        <taxon>Brachycera</taxon>
        <taxon>Muscomorpha</taxon>
        <taxon>Muscoidea</taxon>
        <taxon>Muscidae</taxon>
        <taxon>Stomoxys</taxon>
    </lineage>
</organism>
<keyword evidence="2" id="KW-1185">Reference proteome</keyword>
<dbReference type="InterPro" id="IPR010512">
    <property type="entry name" value="DUF1091"/>
</dbReference>
<sequence length="189" mass="21962">MLELRNILKIVIVCGLHYITLGLRPHKIEIDAFRCEFNPNITKVFTIKMIESKDRNKLNGSFGFTQDMYALNVVNWLTFGGANGKQQRMYNVTANACQYLDKSIGSVNPFLLSVFALMRKTISDFPPRCPAKKDEIYSMLNFYIDEEQLPPYLPRNFKYNVFFGVLHKSKYAFKVFIDGHTEDRLPKKN</sequence>